<sequence length="240" mass="28171">MILFRKPFRLLFKYLIFIYIIIFIVLYFRQNATDFMQNTVVQKIQKTVEKQFQESDLKMYDHKQEMPLPLESLPKQFYEENVPVYSGAIQVTSGVTFKMITSMDEGWRKKIIRNIRLYGVESCEMRQFASRHGIKWPCGAFVTAWLVTKTIDKNVTCRQTRVVQQVYYAQCFVDGVDLARLGLSEGMMVLTNDQHHFPSPADYKNLQSVAQKAQVGLWSSEFEPPEEWRRDHGSYNPIDP</sequence>
<protein>
    <recommendedName>
        <fullName evidence="4">TNase-like domain-containing protein</fullName>
    </recommendedName>
</protein>
<dbReference type="SUPFAM" id="SSF50199">
    <property type="entry name" value="Staphylococcal nuclease"/>
    <property type="match status" value="1"/>
</dbReference>
<accession>J0YIB8</accession>
<comment type="caution">
    <text evidence="2">The sequence shown here is derived from an EMBL/GenBank/DDBJ whole genome shotgun (WGS) entry which is preliminary data.</text>
</comment>
<dbReference type="Proteomes" id="UP000008748">
    <property type="component" value="Unassembled WGS sequence"/>
</dbReference>
<dbReference type="PATRIC" id="fig|1094552.3.peg.1693"/>
<dbReference type="HOGENOM" id="CLU_1122855_0_0_5"/>
<keyword evidence="3" id="KW-1185">Reference proteome</keyword>
<evidence type="ECO:0000313" key="3">
    <source>
        <dbReference type="Proteomes" id="UP000008748"/>
    </source>
</evidence>
<organism evidence="2 3">
    <name type="scientific">Bartonella birtlesii LL-WM9</name>
    <dbReference type="NCBI Taxonomy" id="1094552"/>
    <lineage>
        <taxon>Bacteria</taxon>
        <taxon>Pseudomonadati</taxon>
        <taxon>Pseudomonadota</taxon>
        <taxon>Alphaproteobacteria</taxon>
        <taxon>Hyphomicrobiales</taxon>
        <taxon>Bartonellaceae</taxon>
        <taxon>Bartonella</taxon>
    </lineage>
</organism>
<reference evidence="2 3" key="1">
    <citation type="submission" date="2012-03" db="EMBL/GenBank/DDBJ databases">
        <title>The Genome Sequence of Bartonella birtlesii LL-WM9.</title>
        <authorList>
            <consortium name="The Broad Institute Genome Sequencing Platform"/>
            <consortium name="The Broad Institute Genome Sequencing Center for Infectious Disease"/>
            <person name="Feldgarden M."/>
            <person name="Kirby J."/>
            <person name="Kosoy M."/>
            <person name="Birtles R."/>
            <person name="Probert W.S."/>
            <person name="Chiaraviglio L."/>
            <person name="Young S.K."/>
            <person name="Zeng Q."/>
            <person name="Gargeya S."/>
            <person name="Fitzgerald M."/>
            <person name="Haas B."/>
            <person name="Abouelleil A."/>
            <person name="Alvarado L."/>
            <person name="Arachchi H.M."/>
            <person name="Berlin A."/>
            <person name="Chapman S.B."/>
            <person name="Gearin G."/>
            <person name="Goldberg J."/>
            <person name="Griggs A."/>
            <person name="Gujja S."/>
            <person name="Hansen M."/>
            <person name="Heiman D."/>
            <person name="Howarth C."/>
            <person name="Larimer J."/>
            <person name="Lui A."/>
            <person name="MacDonald P.J.P."/>
            <person name="McCowen C."/>
            <person name="Montmayeur A."/>
            <person name="Murphy C."/>
            <person name="Neiman D."/>
            <person name="Pearson M."/>
            <person name="Priest M."/>
            <person name="Roberts A."/>
            <person name="Saif S."/>
            <person name="Shea T."/>
            <person name="Sisk P."/>
            <person name="Stolte C."/>
            <person name="Sykes S."/>
            <person name="Wortman J."/>
            <person name="Nusbaum C."/>
            <person name="Birren B."/>
        </authorList>
    </citation>
    <scope>NUCLEOTIDE SEQUENCE [LARGE SCALE GENOMIC DNA]</scope>
    <source>
        <strain evidence="2 3">LL-WM9</strain>
    </source>
</reference>
<evidence type="ECO:0008006" key="4">
    <source>
        <dbReference type="Google" id="ProtNLM"/>
    </source>
</evidence>
<dbReference type="AlphaFoldDB" id="J0YIB8"/>
<dbReference type="Gene3D" id="2.40.50.90">
    <property type="match status" value="1"/>
</dbReference>
<evidence type="ECO:0000256" key="1">
    <source>
        <dbReference type="SAM" id="Phobius"/>
    </source>
</evidence>
<keyword evidence="1" id="KW-0472">Membrane</keyword>
<dbReference type="InterPro" id="IPR035437">
    <property type="entry name" value="SNase_OB-fold_sf"/>
</dbReference>
<keyword evidence="1" id="KW-0812">Transmembrane</keyword>
<dbReference type="NCBIfam" id="NF005083">
    <property type="entry name" value="PRK06518.1-3"/>
    <property type="match status" value="1"/>
</dbReference>
<feature type="transmembrane region" description="Helical" evidence="1">
    <location>
        <begin position="12"/>
        <end position="28"/>
    </location>
</feature>
<name>J0YIB8_9HYPH</name>
<keyword evidence="1" id="KW-1133">Transmembrane helix</keyword>
<dbReference type="EMBL" id="AIMC01000045">
    <property type="protein sequence ID" value="EJF74238.1"/>
    <property type="molecule type" value="Genomic_DNA"/>
</dbReference>
<evidence type="ECO:0000313" key="2">
    <source>
        <dbReference type="EMBL" id="EJF74238.1"/>
    </source>
</evidence>
<gene>
    <name evidence="2" type="ORF">ME7_01514</name>
</gene>
<proteinExistence type="predicted"/>
<dbReference type="RefSeq" id="WP_006590427.1">
    <property type="nucleotide sequence ID" value="NZ_JH725079.1"/>
</dbReference>